<evidence type="ECO:0000313" key="3">
    <source>
        <dbReference type="EMBL" id="SHE80068.1"/>
    </source>
</evidence>
<sequence>MSFVVLILSAAFIGYWASKRGRNGWLWGGLAFFFTPLIAGPVLAFLPNLAKPKMMPSNEHMHNETADSLENREAASPAAANPLMYTGGSDGYVSCDECDDYGCEFRNDAGGVPEEDCPKYWDGDPDDDDEPELPGGGTLRYYESDDAIFPGDHH</sequence>
<keyword evidence="2" id="KW-0472">Membrane</keyword>
<feature type="compositionally biased region" description="Acidic residues" evidence="1">
    <location>
        <begin position="123"/>
        <end position="132"/>
    </location>
</feature>
<evidence type="ECO:0000256" key="1">
    <source>
        <dbReference type="SAM" id="MobiDB-lite"/>
    </source>
</evidence>
<keyword evidence="4" id="KW-1185">Reference proteome</keyword>
<evidence type="ECO:0000313" key="4">
    <source>
        <dbReference type="Proteomes" id="UP000184404"/>
    </source>
</evidence>
<protein>
    <submittedName>
        <fullName evidence="3">Uncharacterized protein</fullName>
    </submittedName>
</protein>
<organism evidence="3 4">
    <name type="scientific">Schwartzia succinivorans DSM 10502</name>
    <dbReference type="NCBI Taxonomy" id="1123243"/>
    <lineage>
        <taxon>Bacteria</taxon>
        <taxon>Bacillati</taxon>
        <taxon>Bacillota</taxon>
        <taxon>Negativicutes</taxon>
        <taxon>Selenomonadales</taxon>
        <taxon>Selenomonadaceae</taxon>
        <taxon>Schwartzia</taxon>
    </lineage>
</organism>
<gene>
    <name evidence="3" type="ORF">SAMN02745190_01218</name>
</gene>
<dbReference type="EMBL" id="FQUG01000004">
    <property type="protein sequence ID" value="SHE80068.1"/>
    <property type="molecule type" value="Genomic_DNA"/>
</dbReference>
<reference evidence="3 4" key="1">
    <citation type="submission" date="2016-11" db="EMBL/GenBank/DDBJ databases">
        <authorList>
            <person name="Jaros S."/>
            <person name="Januszkiewicz K."/>
            <person name="Wedrychowicz H."/>
        </authorList>
    </citation>
    <scope>NUCLEOTIDE SEQUENCE [LARGE SCALE GENOMIC DNA]</scope>
    <source>
        <strain evidence="3 4">DSM 10502</strain>
    </source>
</reference>
<keyword evidence="2" id="KW-0812">Transmembrane</keyword>
<dbReference type="OrthoDB" id="2930714at2"/>
<dbReference type="STRING" id="1123243.SAMN02745190_01218"/>
<dbReference type="Proteomes" id="UP000184404">
    <property type="component" value="Unassembled WGS sequence"/>
</dbReference>
<accession>A0A1M4WFQ3</accession>
<evidence type="ECO:0000256" key="2">
    <source>
        <dbReference type="SAM" id="Phobius"/>
    </source>
</evidence>
<dbReference type="RefSeq" id="WP_072935288.1">
    <property type="nucleotide sequence ID" value="NZ_FQUG01000004.1"/>
</dbReference>
<keyword evidence="2" id="KW-1133">Transmembrane helix</keyword>
<proteinExistence type="predicted"/>
<name>A0A1M4WFQ3_9FIRM</name>
<feature type="region of interest" description="Disordered" evidence="1">
    <location>
        <begin position="107"/>
        <end position="154"/>
    </location>
</feature>
<feature type="transmembrane region" description="Helical" evidence="2">
    <location>
        <begin position="24"/>
        <end position="46"/>
    </location>
</feature>
<dbReference type="AlphaFoldDB" id="A0A1M4WFQ3"/>